<dbReference type="AlphaFoldDB" id="A0A9P7VEM3"/>
<protein>
    <submittedName>
        <fullName evidence="1">Uncharacterized protein</fullName>
    </submittedName>
</protein>
<sequence>MIIAFKSFAISGPLKTFFRPISESSPMRGWYLREYFRNSLKVNIRYRDICEDYPFHAVIDMMNDLRVAWCGSGEEALELAPMTDPRWQTVIEKSMGEQIVTPFYGMQLLRIFVGAQFSQKYSVEKNTKTADIIVFVFHQSFPSDTLGFRSPAKIFTLATNRKRLSFAVAAAAVGDQSWCIDHISGALFLR</sequence>
<evidence type="ECO:0000313" key="1">
    <source>
        <dbReference type="EMBL" id="KAG7439299.1"/>
    </source>
</evidence>
<dbReference type="GeneID" id="66104513"/>
<accession>A0A9P7VEM3</accession>
<dbReference type="Proteomes" id="UP000812287">
    <property type="component" value="Unassembled WGS sequence"/>
</dbReference>
<dbReference type="EMBL" id="MU250602">
    <property type="protein sequence ID" value="KAG7439299.1"/>
    <property type="molecule type" value="Genomic_DNA"/>
</dbReference>
<keyword evidence="2" id="KW-1185">Reference proteome</keyword>
<proteinExistence type="predicted"/>
<dbReference type="RefSeq" id="XP_043032799.1">
    <property type="nucleotide sequence ID" value="XM_043182217.1"/>
</dbReference>
<gene>
    <name evidence="1" type="ORF">BT62DRAFT_769066</name>
</gene>
<organism evidence="1 2">
    <name type="scientific">Guyanagaster necrorhizus</name>
    <dbReference type="NCBI Taxonomy" id="856835"/>
    <lineage>
        <taxon>Eukaryota</taxon>
        <taxon>Fungi</taxon>
        <taxon>Dikarya</taxon>
        <taxon>Basidiomycota</taxon>
        <taxon>Agaricomycotina</taxon>
        <taxon>Agaricomycetes</taxon>
        <taxon>Agaricomycetidae</taxon>
        <taxon>Agaricales</taxon>
        <taxon>Marasmiineae</taxon>
        <taxon>Physalacriaceae</taxon>
        <taxon>Guyanagaster</taxon>
    </lineage>
</organism>
<comment type="caution">
    <text evidence="1">The sequence shown here is derived from an EMBL/GenBank/DDBJ whole genome shotgun (WGS) entry which is preliminary data.</text>
</comment>
<name>A0A9P7VEM3_9AGAR</name>
<dbReference type="OrthoDB" id="3263651at2759"/>
<evidence type="ECO:0000313" key="2">
    <source>
        <dbReference type="Proteomes" id="UP000812287"/>
    </source>
</evidence>
<reference evidence="1" key="1">
    <citation type="submission" date="2020-11" db="EMBL/GenBank/DDBJ databases">
        <title>Adaptations for nitrogen fixation in a non-lichenized fungal sporocarp promotes dispersal by wood-feeding termites.</title>
        <authorList>
            <consortium name="DOE Joint Genome Institute"/>
            <person name="Koch R.A."/>
            <person name="Yoon G."/>
            <person name="Arayal U."/>
            <person name="Lail K."/>
            <person name="Amirebrahimi M."/>
            <person name="Labutti K."/>
            <person name="Lipzen A."/>
            <person name="Riley R."/>
            <person name="Barry K."/>
            <person name="Henrissat B."/>
            <person name="Grigoriev I.V."/>
            <person name="Herr J.R."/>
            <person name="Aime M.C."/>
        </authorList>
    </citation>
    <scope>NUCLEOTIDE SEQUENCE</scope>
    <source>
        <strain evidence="1">MCA 3950</strain>
    </source>
</reference>